<dbReference type="OrthoDB" id="495620at2"/>
<reference evidence="3 4" key="1">
    <citation type="submission" date="2018-05" db="EMBL/GenBank/DDBJ databases">
        <title>Micromonosporas from Atacama Desert.</title>
        <authorList>
            <person name="Carro L."/>
            <person name="Golinska P."/>
            <person name="Klenk H.-P."/>
            <person name="Goodfellow M."/>
        </authorList>
    </citation>
    <scope>NUCLEOTIDE SEQUENCE [LARGE SCALE GENOMIC DNA]</scope>
    <source>
        <strain evidence="3 4">4G51</strain>
    </source>
</reference>
<dbReference type="PANTHER" id="PTHR43798:SF31">
    <property type="entry name" value="AB HYDROLASE SUPERFAMILY PROTEIN YCLE"/>
    <property type="match status" value="1"/>
</dbReference>
<evidence type="ECO:0000259" key="2">
    <source>
        <dbReference type="Pfam" id="PF12697"/>
    </source>
</evidence>
<dbReference type="InterPro" id="IPR000073">
    <property type="entry name" value="AB_hydrolase_1"/>
</dbReference>
<keyword evidence="1 3" id="KW-0378">Hydrolase</keyword>
<dbReference type="Gene3D" id="3.40.50.1820">
    <property type="entry name" value="alpha/beta hydrolase"/>
    <property type="match status" value="1"/>
</dbReference>
<organism evidence="3 4">
    <name type="scientific">Micromonospora sicca</name>
    <dbReference type="NCBI Taxonomy" id="2202420"/>
    <lineage>
        <taxon>Bacteria</taxon>
        <taxon>Bacillati</taxon>
        <taxon>Actinomycetota</taxon>
        <taxon>Actinomycetes</taxon>
        <taxon>Micromonosporales</taxon>
        <taxon>Micromonosporaceae</taxon>
        <taxon>Micromonospora</taxon>
    </lineage>
</organism>
<dbReference type="Proteomes" id="UP000246050">
    <property type="component" value="Unassembled WGS sequence"/>
</dbReference>
<dbReference type="EMBL" id="QGKS01000060">
    <property type="protein sequence ID" value="PWR17228.1"/>
    <property type="molecule type" value="Genomic_DNA"/>
</dbReference>
<evidence type="ECO:0000256" key="1">
    <source>
        <dbReference type="ARBA" id="ARBA00022801"/>
    </source>
</evidence>
<evidence type="ECO:0000313" key="4">
    <source>
        <dbReference type="Proteomes" id="UP000246050"/>
    </source>
</evidence>
<sequence length="260" mass="28312">MTLAHDVAGSGPTVVLLHSTACDRRMWDPQLPILADAGFRVVRSDMRGYGDSPVPDGPYNNAQDVVELLDLLGAEEFALVGSSGGGRVALEIAARWPYRVTGLALLCTALAGHEPSAELRAFGEREDALLEAGDVSEATDLNVDTLLGPHADQATREKVREMQRRAFDVQLAAVEQFPQLRPEFDRADITAATLLISGDHDLPDFRQIALRLSRELADARHLELDWAGHLPSLERPEAVNPLLLDFLRGTHAGSGRDLRS</sequence>
<dbReference type="RefSeq" id="WP_109799777.1">
    <property type="nucleotide sequence ID" value="NZ_QGKS01000060.1"/>
</dbReference>
<dbReference type="PRINTS" id="PR00111">
    <property type="entry name" value="ABHYDROLASE"/>
</dbReference>
<dbReference type="AlphaFoldDB" id="A0A317DRC2"/>
<dbReference type="InterPro" id="IPR050266">
    <property type="entry name" value="AB_hydrolase_sf"/>
</dbReference>
<dbReference type="GO" id="GO:0016787">
    <property type="term" value="F:hydrolase activity"/>
    <property type="evidence" value="ECO:0007669"/>
    <property type="project" value="UniProtKB-KW"/>
</dbReference>
<name>A0A317DRC2_9ACTN</name>
<dbReference type="SUPFAM" id="SSF53474">
    <property type="entry name" value="alpha/beta-Hydrolases"/>
    <property type="match status" value="1"/>
</dbReference>
<evidence type="ECO:0000313" key="3">
    <source>
        <dbReference type="EMBL" id="PWR17228.1"/>
    </source>
</evidence>
<feature type="domain" description="AB hydrolase-1" evidence="2">
    <location>
        <begin position="14"/>
        <end position="240"/>
    </location>
</feature>
<dbReference type="PANTHER" id="PTHR43798">
    <property type="entry name" value="MONOACYLGLYCEROL LIPASE"/>
    <property type="match status" value="1"/>
</dbReference>
<dbReference type="Pfam" id="PF12697">
    <property type="entry name" value="Abhydrolase_6"/>
    <property type="match status" value="1"/>
</dbReference>
<dbReference type="GO" id="GO:0016020">
    <property type="term" value="C:membrane"/>
    <property type="evidence" value="ECO:0007669"/>
    <property type="project" value="TreeGrafter"/>
</dbReference>
<protein>
    <submittedName>
        <fullName evidence="3">Alpha/beta hydrolase</fullName>
    </submittedName>
</protein>
<comment type="caution">
    <text evidence="3">The sequence shown here is derived from an EMBL/GenBank/DDBJ whole genome shotgun (WGS) entry which is preliminary data.</text>
</comment>
<gene>
    <name evidence="3" type="ORF">DKT69_01320</name>
</gene>
<proteinExistence type="predicted"/>
<dbReference type="InterPro" id="IPR029058">
    <property type="entry name" value="AB_hydrolase_fold"/>
</dbReference>
<dbReference type="InterPro" id="IPR000639">
    <property type="entry name" value="Epox_hydrolase-like"/>
</dbReference>
<dbReference type="PRINTS" id="PR00412">
    <property type="entry name" value="EPOXHYDRLASE"/>
</dbReference>
<accession>A0A317DRC2</accession>